<dbReference type="Proteomes" id="UP001501337">
    <property type="component" value="Unassembled WGS sequence"/>
</dbReference>
<dbReference type="InterPro" id="IPR038573">
    <property type="entry name" value="BrnT_sf"/>
</dbReference>
<reference evidence="2" key="1">
    <citation type="journal article" date="2019" name="Int. J. Syst. Evol. Microbiol.">
        <title>The Global Catalogue of Microorganisms (GCM) 10K type strain sequencing project: providing services to taxonomists for standard genome sequencing and annotation.</title>
        <authorList>
            <consortium name="The Broad Institute Genomics Platform"/>
            <consortium name="The Broad Institute Genome Sequencing Center for Infectious Disease"/>
            <person name="Wu L."/>
            <person name="Ma J."/>
        </authorList>
    </citation>
    <scope>NUCLEOTIDE SEQUENCE [LARGE SCALE GENOMIC DNA]</scope>
    <source>
        <strain evidence="2">JCM 17555</strain>
    </source>
</reference>
<organism evidence="1 2">
    <name type="scientific">Allohahella marinimesophila</name>
    <dbReference type="NCBI Taxonomy" id="1054972"/>
    <lineage>
        <taxon>Bacteria</taxon>
        <taxon>Pseudomonadati</taxon>
        <taxon>Pseudomonadota</taxon>
        <taxon>Gammaproteobacteria</taxon>
        <taxon>Oceanospirillales</taxon>
        <taxon>Hahellaceae</taxon>
        <taxon>Allohahella</taxon>
    </lineage>
</organism>
<dbReference type="Gene3D" id="3.10.450.530">
    <property type="entry name" value="Ribonuclease toxin, BrnT, of type II toxin-antitoxin system"/>
    <property type="match status" value="1"/>
</dbReference>
<comment type="caution">
    <text evidence="1">The sequence shown here is derived from an EMBL/GenBank/DDBJ whole genome shotgun (WGS) entry which is preliminary data.</text>
</comment>
<sequence>MYNKALKISYDPAKNRRNIAERELSFDRASEFDFDNAVIAVDDRKDYQEVRYVALGNLAGRVHVLCFTLIDGGVRVISFRKANKREVAQYETQKTTY</sequence>
<name>A0ABP7NSS2_9GAMM</name>
<protein>
    <submittedName>
        <fullName evidence="1">BrnT family toxin</fullName>
    </submittedName>
</protein>
<evidence type="ECO:0000313" key="1">
    <source>
        <dbReference type="EMBL" id="GAA3952652.1"/>
    </source>
</evidence>
<proteinExistence type="predicted"/>
<keyword evidence="2" id="KW-1185">Reference proteome</keyword>
<gene>
    <name evidence="1" type="ORF">GCM10022278_09510</name>
</gene>
<dbReference type="RefSeq" id="WP_344803856.1">
    <property type="nucleotide sequence ID" value="NZ_BAABBO010000002.1"/>
</dbReference>
<dbReference type="InterPro" id="IPR007460">
    <property type="entry name" value="BrnT_toxin"/>
</dbReference>
<accession>A0ABP7NSS2</accession>
<evidence type="ECO:0000313" key="2">
    <source>
        <dbReference type="Proteomes" id="UP001501337"/>
    </source>
</evidence>
<dbReference type="Pfam" id="PF04365">
    <property type="entry name" value="BrnT_toxin"/>
    <property type="match status" value="1"/>
</dbReference>
<dbReference type="EMBL" id="BAABBO010000002">
    <property type="protein sequence ID" value="GAA3952652.1"/>
    <property type="molecule type" value="Genomic_DNA"/>
</dbReference>